<comment type="similarity">
    <text evidence="2 15">Belongs to the cation transport ATPase (P-type) (TC 3.A.3) family. Type IB subfamily.</text>
</comment>
<keyword evidence="14 15" id="KW-0472">Membrane</keyword>
<dbReference type="InterPro" id="IPR006121">
    <property type="entry name" value="HMA_dom"/>
</dbReference>
<dbReference type="NCBIfam" id="TIGR01511">
    <property type="entry name" value="ATPase-IB1_Cu"/>
    <property type="match status" value="1"/>
</dbReference>
<dbReference type="GO" id="GO:0043682">
    <property type="term" value="F:P-type divalent copper transporter activity"/>
    <property type="evidence" value="ECO:0007669"/>
    <property type="project" value="TreeGrafter"/>
</dbReference>
<keyword evidence="12 15" id="KW-1133">Transmembrane helix</keyword>
<reference evidence="17 18" key="1">
    <citation type="submission" date="2018-03" db="EMBL/GenBank/DDBJ databases">
        <title>Comparative genomics illustrates the genes involved in a hyperalkaliphilic mechanisms of Serpentinomonas isolated from highly-alkaline calcium-rich serpentinized springs.</title>
        <authorList>
            <person name="Suzuki S."/>
            <person name="Ishii S."/>
            <person name="Walworth N."/>
            <person name="Bird L."/>
            <person name="Kuenen J.G."/>
            <person name="Nealson K.H."/>
        </authorList>
    </citation>
    <scope>NUCLEOTIDE SEQUENCE [LARGE SCALE GENOMIC DNA]</scope>
    <source>
        <strain evidence="17 18">P1</strain>
    </source>
</reference>
<organism evidence="17 18">
    <name type="scientific">Malikia granosa</name>
    <dbReference type="NCBI Taxonomy" id="263067"/>
    <lineage>
        <taxon>Bacteria</taxon>
        <taxon>Pseudomonadati</taxon>
        <taxon>Pseudomonadota</taxon>
        <taxon>Betaproteobacteria</taxon>
        <taxon>Burkholderiales</taxon>
        <taxon>Comamonadaceae</taxon>
        <taxon>Malikia</taxon>
    </lineage>
</organism>
<dbReference type="Pfam" id="PF00702">
    <property type="entry name" value="Hydrolase"/>
    <property type="match status" value="1"/>
</dbReference>
<evidence type="ECO:0000256" key="4">
    <source>
        <dbReference type="ARBA" id="ARBA00022475"/>
    </source>
</evidence>
<evidence type="ECO:0000256" key="10">
    <source>
        <dbReference type="ARBA" id="ARBA00022842"/>
    </source>
</evidence>
<dbReference type="GO" id="GO:0005507">
    <property type="term" value="F:copper ion binding"/>
    <property type="evidence" value="ECO:0007669"/>
    <property type="project" value="TreeGrafter"/>
</dbReference>
<evidence type="ECO:0000256" key="6">
    <source>
        <dbReference type="ARBA" id="ARBA00022692"/>
    </source>
</evidence>
<keyword evidence="6 15" id="KW-0812">Transmembrane</keyword>
<feature type="transmembrane region" description="Helical" evidence="15">
    <location>
        <begin position="732"/>
        <end position="750"/>
    </location>
</feature>
<dbReference type="PANTHER" id="PTHR43520">
    <property type="entry name" value="ATP7, ISOFORM B"/>
    <property type="match status" value="1"/>
</dbReference>
<dbReference type="InterPro" id="IPR023299">
    <property type="entry name" value="ATPase_P-typ_cyto_dom_N"/>
</dbReference>
<feature type="transmembrane region" description="Helical" evidence="15">
    <location>
        <begin position="143"/>
        <end position="160"/>
    </location>
</feature>
<dbReference type="Gene3D" id="3.40.50.1000">
    <property type="entry name" value="HAD superfamily/HAD-like"/>
    <property type="match status" value="1"/>
</dbReference>
<keyword evidence="18" id="KW-1185">Reference proteome</keyword>
<keyword evidence="3" id="KW-0813">Transport</keyword>
<dbReference type="SUPFAM" id="SSF56784">
    <property type="entry name" value="HAD-like"/>
    <property type="match status" value="1"/>
</dbReference>
<evidence type="ECO:0000256" key="14">
    <source>
        <dbReference type="ARBA" id="ARBA00023136"/>
    </source>
</evidence>
<dbReference type="PRINTS" id="PR00119">
    <property type="entry name" value="CATATPASE"/>
</dbReference>
<dbReference type="InterPro" id="IPR059000">
    <property type="entry name" value="ATPase_P-type_domA"/>
</dbReference>
<dbReference type="Pfam" id="PF00403">
    <property type="entry name" value="HMA"/>
    <property type="match status" value="1"/>
</dbReference>
<evidence type="ECO:0000313" key="18">
    <source>
        <dbReference type="Proteomes" id="UP000238589"/>
    </source>
</evidence>
<evidence type="ECO:0000256" key="7">
    <source>
        <dbReference type="ARBA" id="ARBA00022723"/>
    </source>
</evidence>
<dbReference type="NCBIfam" id="TIGR01525">
    <property type="entry name" value="ATPase-IB_hvy"/>
    <property type="match status" value="1"/>
</dbReference>
<dbReference type="InterPro" id="IPR036412">
    <property type="entry name" value="HAD-like_sf"/>
</dbReference>
<feature type="transmembrane region" description="Helical" evidence="15">
    <location>
        <begin position="212"/>
        <end position="232"/>
    </location>
</feature>
<dbReference type="Gene3D" id="3.30.70.100">
    <property type="match status" value="1"/>
</dbReference>
<dbReference type="SUPFAM" id="SSF81653">
    <property type="entry name" value="Calcium ATPase, transduction domain A"/>
    <property type="match status" value="1"/>
</dbReference>
<comment type="subcellular location">
    <subcellularLocation>
        <location evidence="1">Cell membrane</location>
        <topology evidence="1">Multi-pass membrane protein</topology>
    </subcellularLocation>
</comment>
<dbReference type="PROSITE" id="PS00154">
    <property type="entry name" value="ATPASE_E1_E2"/>
    <property type="match status" value="1"/>
</dbReference>
<dbReference type="PANTHER" id="PTHR43520:SF5">
    <property type="entry name" value="CATION-TRANSPORTING P-TYPE ATPASE-RELATED"/>
    <property type="match status" value="1"/>
</dbReference>
<dbReference type="InterPro" id="IPR044492">
    <property type="entry name" value="P_typ_ATPase_HD_dom"/>
</dbReference>
<dbReference type="InterPro" id="IPR036163">
    <property type="entry name" value="HMA_dom_sf"/>
</dbReference>
<dbReference type="SFLD" id="SFLDG00002">
    <property type="entry name" value="C1.7:_P-type_atpase_like"/>
    <property type="match status" value="1"/>
</dbReference>
<evidence type="ECO:0000259" key="16">
    <source>
        <dbReference type="PROSITE" id="PS50846"/>
    </source>
</evidence>
<dbReference type="GO" id="GO:0005886">
    <property type="term" value="C:plasma membrane"/>
    <property type="evidence" value="ECO:0007669"/>
    <property type="project" value="UniProtKB-SubCell"/>
</dbReference>
<dbReference type="AlphaFoldDB" id="A0A2S9K7R7"/>
<dbReference type="SUPFAM" id="SSF81665">
    <property type="entry name" value="Calcium ATPase, transmembrane domain M"/>
    <property type="match status" value="1"/>
</dbReference>
<gene>
    <name evidence="17" type="ORF">C6P64_04270</name>
</gene>
<dbReference type="InterPro" id="IPR018303">
    <property type="entry name" value="ATPase_P-typ_P_site"/>
</dbReference>
<dbReference type="NCBIfam" id="TIGR01494">
    <property type="entry name" value="ATPase_P-type"/>
    <property type="match status" value="1"/>
</dbReference>
<dbReference type="Pfam" id="PF00122">
    <property type="entry name" value="E1-E2_ATPase"/>
    <property type="match status" value="1"/>
</dbReference>
<evidence type="ECO:0000256" key="5">
    <source>
        <dbReference type="ARBA" id="ARBA00022553"/>
    </source>
</evidence>
<dbReference type="SFLD" id="SFLDS00003">
    <property type="entry name" value="Haloacid_Dehalogenase"/>
    <property type="match status" value="1"/>
</dbReference>
<evidence type="ECO:0000256" key="15">
    <source>
        <dbReference type="RuleBase" id="RU362081"/>
    </source>
</evidence>
<evidence type="ECO:0000256" key="9">
    <source>
        <dbReference type="ARBA" id="ARBA00022840"/>
    </source>
</evidence>
<keyword evidence="4 15" id="KW-1003">Cell membrane</keyword>
<dbReference type="InterPro" id="IPR027256">
    <property type="entry name" value="P-typ_ATPase_IB"/>
</dbReference>
<evidence type="ECO:0000256" key="11">
    <source>
        <dbReference type="ARBA" id="ARBA00022967"/>
    </source>
</evidence>
<dbReference type="InterPro" id="IPR023214">
    <property type="entry name" value="HAD_sf"/>
</dbReference>
<feature type="transmembrane region" description="Helical" evidence="15">
    <location>
        <begin position="423"/>
        <end position="456"/>
    </location>
</feature>
<keyword evidence="11" id="KW-1278">Translocase</keyword>
<name>A0A2S9K7R7_9BURK</name>
<keyword evidence="10" id="KW-0460">Magnesium</keyword>
<dbReference type="Gene3D" id="3.40.1110.10">
    <property type="entry name" value="Calcium-transporting ATPase, cytoplasmic domain N"/>
    <property type="match status" value="1"/>
</dbReference>
<dbReference type="CDD" id="cd00371">
    <property type="entry name" value="HMA"/>
    <property type="match status" value="1"/>
</dbReference>
<evidence type="ECO:0000256" key="3">
    <source>
        <dbReference type="ARBA" id="ARBA00022448"/>
    </source>
</evidence>
<evidence type="ECO:0000256" key="8">
    <source>
        <dbReference type="ARBA" id="ARBA00022741"/>
    </source>
</evidence>
<feature type="transmembrane region" description="Helical" evidence="15">
    <location>
        <begin position="397"/>
        <end position="417"/>
    </location>
</feature>
<sequence>MADIQAFGSNPAPVEGVGGWLLGQHRGPLTVTDDFSVLDDPVEQQDFTQDCEVKGRPACESVLLVQGMYCAACSDAVESAVAGKPGVLSAQVHAATRRLILRWDPALVRISDLARAVGDAGYRLLPLQQALSVSERQAETRKALWRLFVAGFCMMQVMMYTTPMYVTAPGEIEPDLLHLLRWACWILSVPVLLFASGPFFANAWRDLRRGRIGMDTPVSIGILVTFVASSGATFDPAGPWGSEIWYDSLTMFVFFLLGGRYLELKARDRTAGALDALINRLPERCERQQADGSFESISLKRLQPGDVVRVQAGQAFPGDGLLLSAGATVDEALLTGESHPVTRRQGESLVAGSYNLAGAALMRIERLGRDTRFAQIVQLMERASTEKPRLAQLADRIAAPFLVVVLLAAALSGWWWWQINPDQAIAVAVAVLIVTCPCALSLATPVAMLAAAGALAKRGVLVRRLQAFEVLAGIDTVVFDKTGTLTRDRLVLGQVLVRPGLTSRQALELAAPLASVSLHPVSRAVARAAQEQGLSLPAFSEVQELPGLGLQAGQGDGLLKLGSARFCALDEAGLLEAGRTVADQPCSYLVDASGWLATFVLDEGVREEAPAVVAQLHDLGLETRLLSGDQAQAAERVARQLGIQQVVAQASPERKLAEVLALQEQGHRLAMVGDGLNDGPVLARADSSFALGHGAPLAQAQSDFVVQSGQLDELVEAILLARKTLAIVRQNLLWAAIYNLVAVPLALAGWMPPWLAGLGMAASSLLVIGNALRLARPPQSRPV</sequence>
<dbReference type="InterPro" id="IPR001757">
    <property type="entry name" value="P_typ_ATPase"/>
</dbReference>
<dbReference type="PROSITE" id="PS50846">
    <property type="entry name" value="HMA_2"/>
    <property type="match status" value="1"/>
</dbReference>
<dbReference type="InterPro" id="IPR008250">
    <property type="entry name" value="ATPase_P-typ_transduc_dom_A_sf"/>
</dbReference>
<keyword evidence="8 15" id="KW-0547">Nucleotide-binding</keyword>
<dbReference type="SUPFAM" id="SSF55008">
    <property type="entry name" value="HMA, heavy metal-associated domain"/>
    <property type="match status" value="1"/>
</dbReference>
<evidence type="ECO:0000313" key="17">
    <source>
        <dbReference type="EMBL" id="PRD66503.1"/>
    </source>
</evidence>
<dbReference type="OrthoDB" id="8552908at2"/>
<keyword evidence="5" id="KW-0597">Phosphoprotein</keyword>
<dbReference type="InterPro" id="IPR023298">
    <property type="entry name" value="ATPase_P-typ_TM_dom_sf"/>
</dbReference>
<dbReference type="RefSeq" id="WP_105747343.1">
    <property type="nucleotide sequence ID" value="NZ_PVLQ01000012.1"/>
</dbReference>
<evidence type="ECO:0000256" key="12">
    <source>
        <dbReference type="ARBA" id="ARBA00022989"/>
    </source>
</evidence>
<keyword evidence="9 15" id="KW-0067">ATP-binding</keyword>
<dbReference type="Gene3D" id="2.70.150.10">
    <property type="entry name" value="Calcium-transporting ATPase, cytoplasmic transduction domain A"/>
    <property type="match status" value="1"/>
</dbReference>
<feature type="domain" description="HMA" evidence="16">
    <location>
        <begin position="59"/>
        <end position="125"/>
    </location>
</feature>
<dbReference type="Gene3D" id="1.20.1110.10">
    <property type="entry name" value="Calcium-transporting ATPase, transmembrane domain"/>
    <property type="match status" value="1"/>
</dbReference>
<accession>A0A2S9K7R7</accession>
<comment type="caution">
    <text evidence="17">The sequence shown here is derived from an EMBL/GenBank/DDBJ whole genome shotgun (WGS) entry which is preliminary data.</text>
</comment>
<evidence type="ECO:0000256" key="2">
    <source>
        <dbReference type="ARBA" id="ARBA00006024"/>
    </source>
</evidence>
<keyword evidence="13" id="KW-0406">Ion transport</keyword>
<proteinExistence type="inferred from homology"/>
<feature type="transmembrane region" description="Helical" evidence="15">
    <location>
        <begin position="180"/>
        <end position="200"/>
    </location>
</feature>
<protein>
    <submittedName>
        <fullName evidence="17">Copper-translocating P-type ATPase</fullName>
    </submittedName>
</protein>
<dbReference type="EMBL" id="PVLQ01000012">
    <property type="protein sequence ID" value="PRD66503.1"/>
    <property type="molecule type" value="Genomic_DNA"/>
</dbReference>
<evidence type="ECO:0000256" key="13">
    <source>
        <dbReference type="ARBA" id="ARBA00023065"/>
    </source>
</evidence>
<dbReference type="Proteomes" id="UP000238589">
    <property type="component" value="Unassembled WGS sequence"/>
</dbReference>
<keyword evidence="7 15" id="KW-0479">Metal-binding</keyword>
<evidence type="ECO:0000256" key="1">
    <source>
        <dbReference type="ARBA" id="ARBA00004651"/>
    </source>
</evidence>
<dbReference type="SFLD" id="SFLDF00027">
    <property type="entry name" value="p-type_atpase"/>
    <property type="match status" value="1"/>
</dbReference>
<feature type="transmembrane region" description="Helical" evidence="15">
    <location>
        <begin position="244"/>
        <end position="262"/>
    </location>
</feature>
<dbReference type="GO" id="GO:0005524">
    <property type="term" value="F:ATP binding"/>
    <property type="evidence" value="ECO:0007669"/>
    <property type="project" value="UniProtKB-UniRule"/>
</dbReference>
<dbReference type="GO" id="GO:0016887">
    <property type="term" value="F:ATP hydrolysis activity"/>
    <property type="evidence" value="ECO:0007669"/>
    <property type="project" value="InterPro"/>
</dbReference>
<dbReference type="CDD" id="cd02079">
    <property type="entry name" value="P-type_ATPase_HM"/>
    <property type="match status" value="1"/>
</dbReference>
<dbReference type="GO" id="GO:0055070">
    <property type="term" value="P:copper ion homeostasis"/>
    <property type="evidence" value="ECO:0007669"/>
    <property type="project" value="TreeGrafter"/>
</dbReference>